<dbReference type="Proteomes" id="UP000185809">
    <property type="component" value="Unassembled WGS sequence"/>
</dbReference>
<gene>
    <name evidence="2" type="ORF">A2995_01295</name>
</gene>
<dbReference type="EMBL" id="MFUP01000012">
    <property type="protein sequence ID" value="OGI87482.1"/>
    <property type="molecule type" value="Genomic_DNA"/>
</dbReference>
<sequence length="87" mass="10527">MIKRILLDLLLFLSIFLAPFWLVIIFAFILSFYFKRFYEIIPSFLLIDLLYGINLTKFFEIPIITLFIGIIILILIEFLKKKLRFYV</sequence>
<evidence type="ECO:0000313" key="3">
    <source>
        <dbReference type="Proteomes" id="UP000185809"/>
    </source>
</evidence>
<accession>A0A1F6X048</accession>
<protein>
    <submittedName>
        <fullName evidence="2">Uncharacterized protein</fullName>
    </submittedName>
</protein>
<evidence type="ECO:0000256" key="1">
    <source>
        <dbReference type="SAM" id="Phobius"/>
    </source>
</evidence>
<keyword evidence="1" id="KW-1133">Transmembrane helix</keyword>
<organism evidence="2 3">
    <name type="scientific">Candidatus Nomurabacteria bacterium RIFCSPLOWO2_01_FULL_33_24</name>
    <dbReference type="NCBI Taxonomy" id="1801765"/>
    <lineage>
        <taxon>Bacteria</taxon>
        <taxon>Candidatus Nomuraibacteriota</taxon>
    </lineage>
</organism>
<keyword evidence="1" id="KW-0472">Membrane</keyword>
<evidence type="ECO:0000313" key="2">
    <source>
        <dbReference type="EMBL" id="OGI87482.1"/>
    </source>
</evidence>
<comment type="caution">
    <text evidence="2">The sequence shown here is derived from an EMBL/GenBank/DDBJ whole genome shotgun (WGS) entry which is preliminary data.</text>
</comment>
<feature type="transmembrane region" description="Helical" evidence="1">
    <location>
        <begin position="61"/>
        <end position="79"/>
    </location>
</feature>
<name>A0A1F6X048_9BACT</name>
<proteinExistence type="predicted"/>
<dbReference type="AlphaFoldDB" id="A0A1F6X048"/>
<keyword evidence="1" id="KW-0812">Transmembrane</keyword>
<reference evidence="2 3" key="1">
    <citation type="journal article" date="2016" name="Nat. Commun.">
        <title>Thousands of microbial genomes shed light on interconnected biogeochemical processes in an aquifer system.</title>
        <authorList>
            <person name="Anantharaman K."/>
            <person name="Brown C.T."/>
            <person name="Hug L.A."/>
            <person name="Sharon I."/>
            <person name="Castelle C.J."/>
            <person name="Probst A.J."/>
            <person name="Thomas B.C."/>
            <person name="Singh A."/>
            <person name="Wilkins M.J."/>
            <person name="Karaoz U."/>
            <person name="Brodie E.L."/>
            <person name="Williams K.H."/>
            <person name="Hubbard S.S."/>
            <person name="Banfield J.F."/>
        </authorList>
    </citation>
    <scope>NUCLEOTIDE SEQUENCE [LARGE SCALE GENOMIC DNA]</scope>
</reference>
<feature type="transmembrane region" description="Helical" evidence="1">
    <location>
        <begin position="6"/>
        <end position="30"/>
    </location>
</feature>